<dbReference type="GO" id="GO:0005886">
    <property type="term" value="C:plasma membrane"/>
    <property type="evidence" value="ECO:0007669"/>
    <property type="project" value="TreeGrafter"/>
</dbReference>
<evidence type="ECO:0000256" key="6">
    <source>
        <dbReference type="ARBA" id="ARBA00022989"/>
    </source>
</evidence>
<keyword evidence="15" id="KW-1185">Reference proteome</keyword>
<feature type="region of interest" description="Disordered" evidence="11">
    <location>
        <begin position="146"/>
        <end position="196"/>
    </location>
</feature>
<dbReference type="Ensembl" id="ENSMICT00000010290.3">
    <property type="protein sequence ID" value="ENSMICP00000009370.3"/>
    <property type="gene ID" value="ENSMICG00000010290.3"/>
</dbReference>
<reference evidence="14" key="3">
    <citation type="submission" date="2025-09" db="UniProtKB">
        <authorList>
            <consortium name="Ensembl"/>
        </authorList>
    </citation>
    <scope>IDENTIFICATION</scope>
</reference>
<accession>A0A8C5UZ38</accession>
<reference evidence="14" key="1">
    <citation type="submission" date="2016-12" db="EMBL/GenBank/DDBJ databases">
        <title>Mouse lemur reference genome and diversity panel.</title>
        <authorList>
            <person name="Harris R."/>
            <person name="Larsen P."/>
            <person name="Liu Y."/>
            <person name="Hughes D.S."/>
            <person name="Murali S."/>
            <person name="Raveendran M."/>
            <person name="Korchina V."/>
            <person name="Wang M."/>
            <person name="Jhangiani S."/>
            <person name="Bandaranaike D."/>
            <person name="Bellair M."/>
            <person name="Blankenburg K."/>
            <person name="Chao H."/>
            <person name="Dahdouli M."/>
            <person name="Dinh H."/>
            <person name="Doddapaneni H."/>
            <person name="English A."/>
            <person name="Firestine M."/>
            <person name="Gnanaolivu R."/>
            <person name="Gross S."/>
            <person name="Hernandez B."/>
            <person name="Javaid M."/>
            <person name="Jayaseelan J."/>
            <person name="Jones J."/>
            <person name="Khan Z."/>
            <person name="Kovar C."/>
            <person name="Kurapati P."/>
            <person name="Le B."/>
            <person name="Lee S."/>
            <person name="Li M."/>
            <person name="Mathew T."/>
            <person name="Narasimhan A."/>
            <person name="Ngo D."/>
            <person name="Nguyen L."/>
            <person name="Okwuonu G."/>
            <person name="Ongeri F."/>
            <person name="Osuji N."/>
            <person name="Pu L.-L."/>
            <person name="Puazo M."/>
            <person name="Quiroz J."/>
            <person name="Raj R."/>
            <person name="Rajbhandari K."/>
            <person name="Reid J.G."/>
            <person name="Santibanez J."/>
            <person name="Sexton D."/>
            <person name="Skinner E."/>
            <person name="Vee V."/>
            <person name="Weissenberger G."/>
            <person name="Wu Y."/>
            <person name="Xin Y."/>
            <person name="Han Y."/>
            <person name="Campbell C."/>
            <person name="Brown A."/>
            <person name="Sullivan B."/>
            <person name="Shelton J."/>
            <person name="Brown S."/>
            <person name="Dudchenko O."/>
            <person name="Machol I."/>
            <person name="Durand N."/>
            <person name="Shamim M."/>
            <person name="Lieberman A."/>
            <person name="Muzny D.M."/>
            <person name="Richards S."/>
            <person name="Yoder A."/>
            <person name="Worley K.C."/>
            <person name="Rogers J."/>
            <person name="Gibbs R.A."/>
        </authorList>
    </citation>
    <scope>NUCLEOTIDE SEQUENCE [LARGE SCALE GENOMIC DNA]</scope>
</reference>
<dbReference type="Proteomes" id="UP000694394">
    <property type="component" value="Chromosome 24"/>
</dbReference>
<evidence type="ECO:0000256" key="5">
    <source>
        <dbReference type="ARBA" id="ARBA00022889"/>
    </source>
</evidence>
<comment type="subcellular location">
    <subcellularLocation>
        <location evidence="1">Membrane</location>
        <topology evidence="1">Single-pass type I membrane protein</topology>
    </subcellularLocation>
</comment>
<proteinExistence type="predicted"/>
<keyword evidence="3 12" id="KW-0732">Signal</keyword>
<dbReference type="FunFam" id="2.60.40.10:FF:000194">
    <property type="entry name" value="Intercellular adhesion molecule 1"/>
    <property type="match status" value="1"/>
</dbReference>
<evidence type="ECO:0000256" key="10">
    <source>
        <dbReference type="ARBA" id="ARBA00023319"/>
    </source>
</evidence>
<evidence type="ECO:0000256" key="2">
    <source>
        <dbReference type="ARBA" id="ARBA00022692"/>
    </source>
</evidence>
<evidence type="ECO:0000256" key="3">
    <source>
        <dbReference type="ARBA" id="ARBA00022729"/>
    </source>
</evidence>
<keyword evidence="4" id="KW-0677">Repeat</keyword>
<feature type="chain" id="PRO_5034026473" evidence="12">
    <location>
        <begin position="22"/>
        <end position="236"/>
    </location>
</feature>
<dbReference type="InterPro" id="IPR013768">
    <property type="entry name" value="ICAM_N"/>
</dbReference>
<dbReference type="PANTHER" id="PTHR13771">
    <property type="entry name" value="INTERCELLULAR ADHESION MOLECULE"/>
    <property type="match status" value="1"/>
</dbReference>
<keyword evidence="10" id="KW-0393">Immunoglobulin domain</keyword>
<dbReference type="SUPFAM" id="SSF48726">
    <property type="entry name" value="Immunoglobulin"/>
    <property type="match status" value="1"/>
</dbReference>
<evidence type="ECO:0000313" key="15">
    <source>
        <dbReference type="Proteomes" id="UP000694394"/>
    </source>
</evidence>
<dbReference type="AlphaFoldDB" id="A0A8C5UZ38"/>
<feature type="domain" description="Intercellular adhesion molecule N-terminal" evidence="13">
    <location>
        <begin position="47"/>
        <end position="132"/>
    </location>
</feature>
<evidence type="ECO:0000259" key="13">
    <source>
        <dbReference type="Pfam" id="PF03921"/>
    </source>
</evidence>
<sequence>MGSVFPLSLLLLSAAAYWGSGTVPGRRARRAQGPRESPPAPSGTSASFWVRISPQSVAVRPGVSVWLNCSHSCPLPPNSSLHTQLRRGPTLSGPGWVSYQLLDVRAWSSDVRCFVTCAGETRGATARIATYRWHVHSALSRDARPGALHWPGSGQRDADPRVPRGTPRLRAARDLPRVPQSRRAGGRQQLGTHYADARLEPRVRSLGLHFRRSPCGHPCRRGGCLPAQVPSDAVSA</sequence>
<evidence type="ECO:0000256" key="9">
    <source>
        <dbReference type="ARBA" id="ARBA00023180"/>
    </source>
</evidence>
<keyword evidence="5" id="KW-0130">Cell adhesion</keyword>
<evidence type="ECO:0000256" key="8">
    <source>
        <dbReference type="ARBA" id="ARBA00023157"/>
    </source>
</evidence>
<organism evidence="14 15">
    <name type="scientific">Microcebus murinus</name>
    <name type="common">Gray mouse lemur</name>
    <name type="synonym">Lemur murinus</name>
    <dbReference type="NCBI Taxonomy" id="30608"/>
    <lineage>
        <taxon>Eukaryota</taxon>
        <taxon>Metazoa</taxon>
        <taxon>Chordata</taxon>
        <taxon>Craniata</taxon>
        <taxon>Vertebrata</taxon>
        <taxon>Euteleostomi</taxon>
        <taxon>Mammalia</taxon>
        <taxon>Eutheria</taxon>
        <taxon>Euarchontoglires</taxon>
        <taxon>Primates</taxon>
        <taxon>Strepsirrhini</taxon>
        <taxon>Lemuriformes</taxon>
        <taxon>Cheirogaleidae</taxon>
        <taxon>Microcebus</taxon>
    </lineage>
</organism>
<reference evidence="14" key="2">
    <citation type="submission" date="2025-08" db="UniProtKB">
        <authorList>
            <consortium name="Ensembl"/>
        </authorList>
    </citation>
    <scope>IDENTIFICATION</scope>
</reference>
<evidence type="ECO:0000256" key="12">
    <source>
        <dbReference type="SAM" id="SignalP"/>
    </source>
</evidence>
<gene>
    <name evidence="14" type="primary">ICAM4</name>
</gene>
<keyword evidence="9" id="KW-0325">Glycoprotein</keyword>
<protein>
    <submittedName>
        <fullName evidence="14">Intercellular adhesion molecule 4 (Landsteiner-Wiener blood group)</fullName>
    </submittedName>
</protein>
<dbReference type="EMBL" id="ABDC03027841">
    <property type="status" value="NOT_ANNOTATED_CDS"/>
    <property type="molecule type" value="Genomic_DNA"/>
</dbReference>
<keyword evidence="6" id="KW-1133">Transmembrane helix</keyword>
<evidence type="ECO:0000313" key="14">
    <source>
        <dbReference type="Ensembl" id="ENSMICP00000009370.3"/>
    </source>
</evidence>
<dbReference type="GO" id="GO:0007155">
    <property type="term" value="P:cell adhesion"/>
    <property type="evidence" value="ECO:0007669"/>
    <property type="project" value="UniProtKB-KW"/>
</dbReference>
<evidence type="ECO:0000256" key="11">
    <source>
        <dbReference type="SAM" id="MobiDB-lite"/>
    </source>
</evidence>
<dbReference type="GeneTree" id="ENSGT00940000162431"/>
<dbReference type="InterPro" id="IPR036179">
    <property type="entry name" value="Ig-like_dom_sf"/>
</dbReference>
<dbReference type="InterPro" id="IPR013783">
    <property type="entry name" value="Ig-like_fold"/>
</dbReference>
<evidence type="ECO:0000256" key="1">
    <source>
        <dbReference type="ARBA" id="ARBA00004479"/>
    </source>
</evidence>
<dbReference type="Pfam" id="PF03921">
    <property type="entry name" value="ICAM_N"/>
    <property type="match status" value="1"/>
</dbReference>
<dbReference type="PANTHER" id="PTHR13771:SF8">
    <property type="entry name" value="INTERCELLULAR ADHESION MOLECULE 4"/>
    <property type="match status" value="1"/>
</dbReference>
<name>A0A8C5UZ38_MICMU</name>
<dbReference type="GO" id="GO:0005178">
    <property type="term" value="F:integrin binding"/>
    <property type="evidence" value="ECO:0007669"/>
    <property type="project" value="InterPro"/>
</dbReference>
<dbReference type="InterPro" id="IPR047012">
    <property type="entry name" value="ICAM_VCAM"/>
</dbReference>
<feature type="region of interest" description="Disordered" evidence="11">
    <location>
        <begin position="24"/>
        <end position="46"/>
    </location>
</feature>
<evidence type="ECO:0000256" key="4">
    <source>
        <dbReference type="ARBA" id="ARBA00022737"/>
    </source>
</evidence>
<dbReference type="Gene3D" id="2.60.40.10">
    <property type="entry name" value="Immunoglobulins"/>
    <property type="match status" value="1"/>
</dbReference>
<keyword evidence="8" id="KW-1015">Disulfide bond</keyword>
<feature type="signal peptide" evidence="12">
    <location>
        <begin position="1"/>
        <end position="21"/>
    </location>
</feature>
<keyword evidence="7" id="KW-0472">Membrane</keyword>
<evidence type="ECO:0000256" key="7">
    <source>
        <dbReference type="ARBA" id="ARBA00023136"/>
    </source>
</evidence>
<keyword evidence="2" id="KW-0812">Transmembrane</keyword>